<protein>
    <submittedName>
        <fullName evidence="1">Uncharacterized protein</fullName>
    </submittedName>
</protein>
<name>W2SQN7_NECAM</name>
<dbReference type="AlphaFoldDB" id="W2SQN7"/>
<evidence type="ECO:0000313" key="1">
    <source>
        <dbReference type="EMBL" id="ETN71186.1"/>
    </source>
</evidence>
<evidence type="ECO:0000313" key="2">
    <source>
        <dbReference type="Proteomes" id="UP000053676"/>
    </source>
</evidence>
<organism evidence="1 2">
    <name type="scientific">Necator americanus</name>
    <name type="common">Human hookworm</name>
    <dbReference type="NCBI Taxonomy" id="51031"/>
    <lineage>
        <taxon>Eukaryota</taxon>
        <taxon>Metazoa</taxon>
        <taxon>Ecdysozoa</taxon>
        <taxon>Nematoda</taxon>
        <taxon>Chromadorea</taxon>
        <taxon>Rhabditida</taxon>
        <taxon>Rhabditina</taxon>
        <taxon>Rhabditomorpha</taxon>
        <taxon>Strongyloidea</taxon>
        <taxon>Ancylostomatidae</taxon>
        <taxon>Bunostominae</taxon>
        <taxon>Necator</taxon>
    </lineage>
</organism>
<dbReference type="OrthoDB" id="2154311at2759"/>
<reference evidence="2" key="1">
    <citation type="journal article" date="2014" name="Nat. Genet.">
        <title>Genome of the human hookworm Necator americanus.</title>
        <authorList>
            <person name="Tang Y.T."/>
            <person name="Gao X."/>
            <person name="Rosa B.A."/>
            <person name="Abubucker S."/>
            <person name="Hallsworth-Pepin K."/>
            <person name="Martin J."/>
            <person name="Tyagi R."/>
            <person name="Heizer E."/>
            <person name="Zhang X."/>
            <person name="Bhonagiri-Palsikar V."/>
            <person name="Minx P."/>
            <person name="Warren W.C."/>
            <person name="Wang Q."/>
            <person name="Zhan B."/>
            <person name="Hotez P.J."/>
            <person name="Sternberg P.W."/>
            <person name="Dougall A."/>
            <person name="Gaze S.T."/>
            <person name="Mulvenna J."/>
            <person name="Sotillo J."/>
            <person name="Ranganathan S."/>
            <person name="Rabelo E.M."/>
            <person name="Wilson R.K."/>
            <person name="Felgner P.L."/>
            <person name="Bethony J."/>
            <person name="Hawdon J.M."/>
            <person name="Gasser R.B."/>
            <person name="Loukas A."/>
            <person name="Mitreva M."/>
        </authorList>
    </citation>
    <scope>NUCLEOTIDE SEQUENCE [LARGE SCALE GENOMIC DNA]</scope>
</reference>
<gene>
    <name evidence="1" type="ORF">NECAME_00875</name>
</gene>
<accession>W2SQN7</accession>
<dbReference type="EMBL" id="KI668838">
    <property type="protein sequence ID" value="ETN71186.1"/>
    <property type="molecule type" value="Genomic_DNA"/>
</dbReference>
<proteinExistence type="predicted"/>
<dbReference type="KEGG" id="nai:NECAME_00875"/>
<keyword evidence="2" id="KW-1185">Reference proteome</keyword>
<sequence length="156" mass="17785">MKHSVCPPPNSVIAITNLSSRDNSSSIGFTHLGGATQFAVIRRKHSELSVVLPCIPSSPYKKVGEAIAKNSLFSLEREKLKQAFILWLQRNPLREENLLKTYIGSYWRIRISSIVDLIELPHPLKKKMNRKDKKRELGYRDFGINEKKNENEVGAL</sequence>
<dbReference type="Proteomes" id="UP000053676">
    <property type="component" value="Unassembled WGS sequence"/>
</dbReference>